<reference evidence="3 4" key="2">
    <citation type="submission" date="2019-09" db="EMBL/GenBank/DDBJ databases">
        <authorList>
            <person name="Jin C."/>
        </authorList>
    </citation>
    <scope>NUCLEOTIDE SEQUENCE [LARGE SCALE GENOMIC DNA]</scope>
    <source>
        <strain evidence="3 4">BN140002</strain>
    </source>
</reference>
<dbReference type="EMBL" id="VUOA01000021">
    <property type="protein sequence ID" value="KAA2236952.1"/>
    <property type="molecule type" value="Genomic_DNA"/>
</dbReference>
<feature type="region of interest" description="Disordered" evidence="2">
    <location>
        <begin position="416"/>
        <end position="437"/>
    </location>
</feature>
<feature type="coiled-coil region" evidence="1">
    <location>
        <begin position="351"/>
        <end position="378"/>
    </location>
</feature>
<feature type="compositionally biased region" description="Gly residues" evidence="2">
    <location>
        <begin position="416"/>
        <end position="430"/>
    </location>
</feature>
<sequence length="647" mass="68499">MAEEQLRLVAKVTDEFSGPLRKLRNDMASIAAAPHARAIAKDWSLVGENVKKSAGAVQTDLMPALSRIGVVSLGASSALGAVALAVANFAIGTKELTIFSKETGVAVERLRVLQSIGERFNVSNETINGGLKQFADNFDQIRRRWGSVYSELRAMGLGNLAEDLVGAGNVNEAIDRAFKKLSGVTDPVRRRRVAQLLFGTEDFGRIADAAADPKLVAETAKRLRSIGQTGAAAALEFNGAMSNLRETMQGLQVDIGKNLLPPVTELVKKLNEPVGGELKAFAENLTKAVDAINRAAKAYEKDGLLGALKALDGIPGPLGGTGRDGNPVLAEKEAELRRKQKQLEVIGPYSGERFRKDQEELRRTIEKLTEEIGRLRSGGATVQQQSFGGGGGFGGLIQNASLGGFGSFPARRMGGGGGYGGGSGDTGGGDTAPTLSRGTNREVVDYITRAARARGIDPNVALRVARSEGLNGFDPDRLMKQHGRDPGGDKGTSFGPFQLHYRSNIPGLRNPGLGDAFTRKFGTHASDPRTWRDQVDFALDNAAKGGWGPWHGWRGHPRAGLDGARPIGKTPTEDAQGTAPGRGATARPGDALMGQSFGGGTPKVDANGTVNVFLDGAFKDAKVRTSMDGLFREVNVNRGRSMQAAQN</sequence>
<keyword evidence="4" id="KW-1185">Reference proteome</keyword>
<gene>
    <name evidence="3" type="ORF">F0L46_11815</name>
</gene>
<evidence type="ECO:0000256" key="2">
    <source>
        <dbReference type="SAM" id="MobiDB-lite"/>
    </source>
</evidence>
<protein>
    <submittedName>
        <fullName evidence="3">Uncharacterized protein</fullName>
    </submittedName>
</protein>
<dbReference type="AlphaFoldDB" id="A0A5B2VEY9"/>
<evidence type="ECO:0000256" key="1">
    <source>
        <dbReference type="SAM" id="Coils"/>
    </source>
</evidence>
<name>A0A5B2VEY9_9HYPH</name>
<dbReference type="RefSeq" id="WP_149817727.1">
    <property type="nucleotide sequence ID" value="NZ_VUOA01000021.1"/>
</dbReference>
<reference evidence="3 4" key="1">
    <citation type="submission" date="2019-09" db="EMBL/GenBank/DDBJ databases">
        <title>Salinarimonas rosea gen. nov., sp. nov., a new member of the a-2 subgroup of the Proteobacteria.</title>
        <authorList>
            <person name="Liu J."/>
        </authorList>
    </citation>
    <scope>NUCLEOTIDE SEQUENCE [LARGE SCALE GENOMIC DNA]</scope>
    <source>
        <strain evidence="3 4">BN140002</strain>
    </source>
</reference>
<evidence type="ECO:0000313" key="3">
    <source>
        <dbReference type="EMBL" id="KAA2236952.1"/>
    </source>
</evidence>
<accession>A0A5B2VEY9</accession>
<dbReference type="OrthoDB" id="8421800at2"/>
<feature type="region of interest" description="Disordered" evidence="2">
    <location>
        <begin position="567"/>
        <end position="588"/>
    </location>
</feature>
<comment type="caution">
    <text evidence="3">The sequence shown here is derived from an EMBL/GenBank/DDBJ whole genome shotgun (WGS) entry which is preliminary data.</text>
</comment>
<dbReference type="Proteomes" id="UP000323142">
    <property type="component" value="Unassembled WGS sequence"/>
</dbReference>
<keyword evidence="1" id="KW-0175">Coiled coil</keyword>
<evidence type="ECO:0000313" key="4">
    <source>
        <dbReference type="Proteomes" id="UP000323142"/>
    </source>
</evidence>
<organism evidence="3 4">
    <name type="scientific">Salinarimonas soli</name>
    <dbReference type="NCBI Taxonomy" id="1638099"/>
    <lineage>
        <taxon>Bacteria</taxon>
        <taxon>Pseudomonadati</taxon>
        <taxon>Pseudomonadota</taxon>
        <taxon>Alphaproteobacteria</taxon>
        <taxon>Hyphomicrobiales</taxon>
        <taxon>Salinarimonadaceae</taxon>
        <taxon>Salinarimonas</taxon>
    </lineage>
</organism>
<proteinExistence type="predicted"/>